<gene>
    <name evidence="2" type="ORF">SASPL_103664</name>
</gene>
<comment type="caution">
    <text evidence="2">The sequence shown here is derived from an EMBL/GenBank/DDBJ whole genome shotgun (WGS) entry which is preliminary data.</text>
</comment>
<proteinExistence type="predicted"/>
<dbReference type="EMBL" id="PNBA02000002">
    <property type="protein sequence ID" value="KAG6432091.1"/>
    <property type="molecule type" value="Genomic_DNA"/>
</dbReference>
<feature type="region of interest" description="Disordered" evidence="1">
    <location>
        <begin position="75"/>
        <end position="106"/>
    </location>
</feature>
<feature type="compositionally biased region" description="Acidic residues" evidence="1">
    <location>
        <begin position="317"/>
        <end position="336"/>
    </location>
</feature>
<accession>A0A8X8YLE2</accession>
<evidence type="ECO:0000256" key="1">
    <source>
        <dbReference type="SAM" id="MobiDB-lite"/>
    </source>
</evidence>
<protein>
    <submittedName>
        <fullName evidence="2">Uncharacterized protein</fullName>
    </submittedName>
</protein>
<organism evidence="2">
    <name type="scientific">Salvia splendens</name>
    <name type="common">Scarlet sage</name>
    <dbReference type="NCBI Taxonomy" id="180675"/>
    <lineage>
        <taxon>Eukaryota</taxon>
        <taxon>Viridiplantae</taxon>
        <taxon>Streptophyta</taxon>
        <taxon>Embryophyta</taxon>
        <taxon>Tracheophyta</taxon>
        <taxon>Spermatophyta</taxon>
        <taxon>Magnoliopsida</taxon>
        <taxon>eudicotyledons</taxon>
        <taxon>Gunneridae</taxon>
        <taxon>Pentapetalae</taxon>
        <taxon>asterids</taxon>
        <taxon>lamiids</taxon>
        <taxon>Lamiales</taxon>
        <taxon>Lamiaceae</taxon>
        <taxon>Nepetoideae</taxon>
        <taxon>Mentheae</taxon>
        <taxon>Salviinae</taxon>
        <taxon>Salvia</taxon>
        <taxon>Salvia subgen. Calosphace</taxon>
        <taxon>core Calosphace</taxon>
    </lineage>
</organism>
<feature type="compositionally biased region" description="Acidic residues" evidence="1">
    <location>
        <begin position="343"/>
        <end position="364"/>
    </location>
</feature>
<feature type="compositionally biased region" description="Polar residues" evidence="1">
    <location>
        <begin position="89"/>
        <end position="103"/>
    </location>
</feature>
<name>A0A8X8YLE2_SALSN</name>
<evidence type="ECO:0000313" key="3">
    <source>
        <dbReference type="Proteomes" id="UP000298416"/>
    </source>
</evidence>
<dbReference type="Proteomes" id="UP000298416">
    <property type="component" value="Unassembled WGS sequence"/>
</dbReference>
<feature type="region of interest" description="Disordered" evidence="1">
    <location>
        <begin position="1"/>
        <end position="25"/>
    </location>
</feature>
<feature type="region of interest" description="Disordered" evidence="1">
    <location>
        <begin position="314"/>
        <end position="364"/>
    </location>
</feature>
<evidence type="ECO:0000313" key="2">
    <source>
        <dbReference type="EMBL" id="KAG6432091.1"/>
    </source>
</evidence>
<reference evidence="2" key="1">
    <citation type="submission" date="2018-01" db="EMBL/GenBank/DDBJ databases">
        <authorList>
            <person name="Mao J.F."/>
        </authorList>
    </citation>
    <scope>NUCLEOTIDE SEQUENCE</scope>
    <source>
        <strain evidence="2">Huo1</strain>
        <tissue evidence="2">Leaf</tissue>
    </source>
</reference>
<sequence>MVKQRRHSEEENRPPPSGVIRESLTTDVATLGWKLRRPESRQSPKEEAAPLHRIRERMRWMRRICDPLSQLPVGLPANCPPTDHPEQDFGNSEEIQPAPNSDTSQEDPLLVSAVSAVDISPENDIHLPIFGETDPETDIEPDSDEQYESKLLPCLGSLPINGSGQMDWSNVTAEDLVVPAASILGVLLPILSSALLCQMELSPQMQPLLVQLLIADKNMSHFDTLWRAAQEFGVTEHDGIEKLIELLPDSWKEWAERTARRYTWHEPVTDDMVGDMAGFRKAVYCALVDSREEQPPQDVQERIVYQDKYVSMYEGEQGFEDNYEEETEEDPEEEPEVAPQGNPEEDDDEDPEEGPMDEDDRVVV</sequence>
<keyword evidence="3" id="KW-1185">Reference proteome</keyword>
<reference evidence="2" key="2">
    <citation type="submission" date="2020-08" db="EMBL/GenBank/DDBJ databases">
        <title>Plant Genome Project.</title>
        <authorList>
            <person name="Zhang R.-G."/>
        </authorList>
    </citation>
    <scope>NUCLEOTIDE SEQUENCE</scope>
    <source>
        <strain evidence="2">Huo1</strain>
        <tissue evidence="2">Leaf</tissue>
    </source>
</reference>
<dbReference type="AlphaFoldDB" id="A0A8X8YLE2"/>